<dbReference type="Proteomes" id="UP000543598">
    <property type="component" value="Unassembled WGS sequence"/>
</dbReference>
<dbReference type="RefSeq" id="WP_167034745.1">
    <property type="nucleotide sequence ID" value="NZ_BAAANA010000002.1"/>
</dbReference>
<accession>A0A7Y2LYB3</accession>
<proteinExistence type="predicted"/>
<organism evidence="1 2">
    <name type="scientific">Microbacterium ulmi</name>
    <dbReference type="NCBI Taxonomy" id="179095"/>
    <lineage>
        <taxon>Bacteria</taxon>
        <taxon>Bacillati</taxon>
        <taxon>Actinomycetota</taxon>
        <taxon>Actinomycetes</taxon>
        <taxon>Micrococcales</taxon>
        <taxon>Microbacteriaceae</taxon>
        <taxon>Microbacterium</taxon>
    </lineage>
</organism>
<evidence type="ECO:0000313" key="2">
    <source>
        <dbReference type="Proteomes" id="UP000543598"/>
    </source>
</evidence>
<dbReference type="AlphaFoldDB" id="A0A7Y2LYB3"/>
<dbReference type="InterPro" id="IPR025455">
    <property type="entry name" value="DUF4276"/>
</dbReference>
<comment type="caution">
    <text evidence="1">The sequence shown here is derived from an EMBL/GenBank/DDBJ whole genome shotgun (WGS) entry which is preliminary data.</text>
</comment>
<keyword evidence="2" id="KW-1185">Reference proteome</keyword>
<gene>
    <name evidence="1" type="ORF">HLA99_04250</name>
</gene>
<sequence length="209" mass="23427">MRKIAIITEGESEWGALPTLYQQLRDATGASFLHPILLKVQPDGPPAKIARECKTAFKLLAEKRVTLVVVVLDREERSEPAGELARQIEDAIRDACHFSFDLAVVMKDRAFENWVVADLDALRAQPSRFNVTAAVERAVSPDRADRIAALDQLKRALRGSNVTYDKRQDSKRTFEKADVLRIAANSRSFRHFLHTVGHPSYATQCQAMA</sequence>
<evidence type="ECO:0000313" key="1">
    <source>
        <dbReference type="EMBL" id="NNH03066.1"/>
    </source>
</evidence>
<dbReference type="EMBL" id="JABEMB010000003">
    <property type="protein sequence ID" value="NNH03066.1"/>
    <property type="molecule type" value="Genomic_DNA"/>
</dbReference>
<protein>
    <submittedName>
        <fullName evidence="1">DUF4276 family protein</fullName>
    </submittedName>
</protein>
<name>A0A7Y2LYB3_9MICO</name>
<reference evidence="1 2" key="1">
    <citation type="submission" date="2020-05" db="EMBL/GenBank/DDBJ databases">
        <title>MicrobeNet Type strains.</title>
        <authorList>
            <person name="Nicholson A.C."/>
        </authorList>
    </citation>
    <scope>NUCLEOTIDE SEQUENCE [LARGE SCALE GENOMIC DNA]</scope>
    <source>
        <strain evidence="1 2">JCM 14282</strain>
    </source>
</reference>
<dbReference type="Pfam" id="PF14103">
    <property type="entry name" value="DUF4276"/>
    <property type="match status" value="1"/>
</dbReference>